<dbReference type="SUPFAM" id="SSF53448">
    <property type="entry name" value="Nucleotide-diphospho-sugar transferases"/>
    <property type="match status" value="1"/>
</dbReference>
<feature type="chain" id="PRO_5032288282" evidence="1">
    <location>
        <begin position="23"/>
        <end position="357"/>
    </location>
</feature>
<proteinExistence type="predicted"/>
<evidence type="ECO:0000313" key="2">
    <source>
        <dbReference type="EMBL" id="CAE7646672.1"/>
    </source>
</evidence>
<organism evidence="2 3">
    <name type="scientific">Symbiodinium pilosum</name>
    <name type="common">Dinoflagellate</name>
    <dbReference type="NCBI Taxonomy" id="2952"/>
    <lineage>
        <taxon>Eukaryota</taxon>
        <taxon>Sar</taxon>
        <taxon>Alveolata</taxon>
        <taxon>Dinophyceae</taxon>
        <taxon>Suessiales</taxon>
        <taxon>Symbiodiniaceae</taxon>
        <taxon>Symbiodinium</taxon>
    </lineage>
</organism>
<evidence type="ECO:0000256" key="1">
    <source>
        <dbReference type="SAM" id="SignalP"/>
    </source>
</evidence>
<name>A0A812VP37_SYMPI</name>
<reference evidence="2" key="1">
    <citation type="submission" date="2021-02" db="EMBL/GenBank/DDBJ databases">
        <authorList>
            <person name="Dougan E. K."/>
            <person name="Rhodes N."/>
            <person name="Thang M."/>
            <person name="Chan C."/>
        </authorList>
    </citation>
    <scope>NUCLEOTIDE SEQUENCE</scope>
</reference>
<protein>
    <submittedName>
        <fullName evidence="2">GYG1 protein</fullName>
    </submittedName>
</protein>
<dbReference type="InterPro" id="IPR029044">
    <property type="entry name" value="Nucleotide-diphossugar_trans"/>
</dbReference>
<comment type="caution">
    <text evidence="2">The sequence shown here is derived from an EMBL/GenBank/DDBJ whole genome shotgun (WGS) entry which is preliminary data.</text>
</comment>
<sequence>MYQRWLRSPLALLHISWSRALGVDVGLPRAELARPQSMAAEVSASGALVQRRYMRHDFDFSTEADSDAVVDLYQLTLLSGAQNKSTDQAIVTHVCGKDWAPGALALGASLKAAGTSRNLVLMVTDTVGRRYEKLFASVFDKVYVEEPVTPHQSITRAGADCVTLQLRAWQLPYKKVLYMDADMIALKTHDPVLDTFSELSARQDSGLASQFNGGMFVLEPSEKKFQQLRRLLKNAETPEFSNGGIQQFLNHAFPPCEEGTHVGCWQGKMDDVYNKFTRDVKSQELDADEVASLHFSGDWGGARKPWMSGCLVRSDSSTHQKGSLQGRLLEMWMNAFHQVHAPDGLQDLLHTDCPGET</sequence>
<evidence type="ECO:0000313" key="3">
    <source>
        <dbReference type="Proteomes" id="UP000649617"/>
    </source>
</evidence>
<keyword evidence="1" id="KW-0732">Signal</keyword>
<dbReference type="OrthoDB" id="2014201at2759"/>
<accession>A0A812VP37</accession>
<dbReference type="Gene3D" id="3.90.550.10">
    <property type="entry name" value="Spore Coat Polysaccharide Biosynthesis Protein SpsA, Chain A"/>
    <property type="match status" value="1"/>
</dbReference>
<dbReference type="EMBL" id="CAJNIZ010043005">
    <property type="protein sequence ID" value="CAE7646672.1"/>
    <property type="molecule type" value="Genomic_DNA"/>
</dbReference>
<dbReference type="InterPro" id="IPR050587">
    <property type="entry name" value="GNT1/Glycosyltrans_8"/>
</dbReference>
<dbReference type="Proteomes" id="UP000649617">
    <property type="component" value="Unassembled WGS sequence"/>
</dbReference>
<gene>
    <name evidence="2" type="primary">GYG1</name>
    <name evidence="2" type="ORF">SPIL2461_LOCUS17196</name>
</gene>
<feature type="signal peptide" evidence="1">
    <location>
        <begin position="1"/>
        <end position="22"/>
    </location>
</feature>
<keyword evidence="3" id="KW-1185">Reference proteome</keyword>
<dbReference type="PANTHER" id="PTHR11183">
    <property type="entry name" value="GLYCOGENIN SUBFAMILY MEMBER"/>
    <property type="match status" value="1"/>
</dbReference>
<dbReference type="AlphaFoldDB" id="A0A812VP37"/>